<evidence type="ECO:0000313" key="3">
    <source>
        <dbReference type="Proteomes" id="UP001497472"/>
    </source>
</evidence>
<comment type="caution">
    <text evidence="2">The sequence shown here is derived from an EMBL/GenBank/DDBJ whole genome shotgun (WGS) entry which is preliminary data.</text>
</comment>
<dbReference type="InterPro" id="IPR029526">
    <property type="entry name" value="PGBD"/>
</dbReference>
<proteinExistence type="predicted"/>
<reference evidence="2 3" key="1">
    <citation type="submission" date="2023-11" db="EMBL/GenBank/DDBJ databases">
        <authorList>
            <person name="Okamura Y."/>
        </authorList>
    </citation>
    <scope>NUCLEOTIDE SEQUENCE [LARGE SCALE GENOMIC DNA]</scope>
</reference>
<dbReference type="EMBL" id="CAVLEF010000003">
    <property type="protein sequence ID" value="CAK1542815.1"/>
    <property type="molecule type" value="Genomic_DNA"/>
</dbReference>
<organism evidence="2 3">
    <name type="scientific">Leptosia nina</name>
    <dbReference type="NCBI Taxonomy" id="320188"/>
    <lineage>
        <taxon>Eukaryota</taxon>
        <taxon>Metazoa</taxon>
        <taxon>Ecdysozoa</taxon>
        <taxon>Arthropoda</taxon>
        <taxon>Hexapoda</taxon>
        <taxon>Insecta</taxon>
        <taxon>Pterygota</taxon>
        <taxon>Neoptera</taxon>
        <taxon>Endopterygota</taxon>
        <taxon>Lepidoptera</taxon>
        <taxon>Glossata</taxon>
        <taxon>Ditrysia</taxon>
        <taxon>Papilionoidea</taxon>
        <taxon>Pieridae</taxon>
        <taxon>Pierinae</taxon>
        <taxon>Leptosia</taxon>
    </lineage>
</organism>
<dbReference type="PANTHER" id="PTHR46599:SF3">
    <property type="entry name" value="PIGGYBAC TRANSPOSABLE ELEMENT-DERIVED PROTEIN 4"/>
    <property type="match status" value="1"/>
</dbReference>
<accession>A0AAV1J4C2</accession>
<dbReference type="AlphaFoldDB" id="A0AAV1J4C2"/>
<gene>
    <name evidence="2" type="ORF">LNINA_LOCUS2668</name>
</gene>
<dbReference type="Pfam" id="PF13843">
    <property type="entry name" value="DDE_Tnp_1_7"/>
    <property type="match status" value="1"/>
</dbReference>
<protein>
    <recommendedName>
        <fullName evidence="1">PiggyBac transposable element-derived protein domain-containing protein</fullName>
    </recommendedName>
</protein>
<dbReference type="Proteomes" id="UP001497472">
    <property type="component" value="Unassembled WGS sequence"/>
</dbReference>
<evidence type="ECO:0000313" key="2">
    <source>
        <dbReference type="EMBL" id="CAK1542815.1"/>
    </source>
</evidence>
<feature type="domain" description="PiggyBac transposable element-derived protein" evidence="1">
    <location>
        <begin position="99"/>
        <end position="474"/>
    </location>
</feature>
<dbReference type="PANTHER" id="PTHR46599">
    <property type="entry name" value="PIGGYBAC TRANSPOSABLE ELEMENT-DERIVED PROTEIN 4"/>
    <property type="match status" value="1"/>
</dbReference>
<keyword evidence="3" id="KW-1185">Reference proteome</keyword>
<sequence length="588" mass="68046">MEQSRSNGMPLEKVDAFDFEMLGPLAEELRLDSGSESEDEFMSVEEIRAVLGGSKDFVDEEEEIPAESFDWSCDYEIFRGRPEPYLNASNCGPNIEETDPLKLFTHVWDHNIMSLIVAQTNEYAWQQISQAAESVDGISANSRINDWVETTTDELYRLFGLIMYMSIVVAGRVDEYWNREIVAIGGGFHKVMSLKRYWLLMRFLHFVNNYNVSICGSKRKVAKIQPIIDHCNVIFDSMYTARREICIDESLLLYKGRLSWIQCIRSKAARFGIKFYELCESKTGYLLKFEVYTGKEYPQAGSSGENSLNAFTSASAKVVLRLMKGFLHKGHCLFMDNFYNSLRLARFLKFNKTDVVGTLNRRRIGTPGEIKTLLENKVPRGAVTSRHCGDVSVLSWKDVRLVTTVSTFHNANMMPGRRAGRPILKPVVVHDYNKYMGGVDLKDQMLSMYLMERKRGLKWYLKVFKRLLNVSILNIFIIHRQNSDKPLTHRRYRIELAKQLVHVRPNPPIPSIMNPPAVSRLDGFNHFPIYSDSVENRVENKRVRFKRNRCVRCSFKKLRKEVNTICQKCQKFLCIGQCWIDYHTVENL</sequence>
<name>A0AAV1J4C2_9NEOP</name>
<evidence type="ECO:0000259" key="1">
    <source>
        <dbReference type="Pfam" id="PF13843"/>
    </source>
</evidence>